<feature type="transmembrane region" description="Helical" evidence="2">
    <location>
        <begin position="12"/>
        <end position="36"/>
    </location>
</feature>
<dbReference type="Proteomes" id="UP000516260">
    <property type="component" value="Chromosome 3"/>
</dbReference>
<evidence type="ECO:0000256" key="2">
    <source>
        <dbReference type="SAM" id="Phobius"/>
    </source>
</evidence>
<organism evidence="3 4">
    <name type="scientific">Takifugu bimaculatus</name>
    <dbReference type="NCBI Taxonomy" id="433685"/>
    <lineage>
        <taxon>Eukaryota</taxon>
        <taxon>Metazoa</taxon>
        <taxon>Chordata</taxon>
        <taxon>Craniata</taxon>
        <taxon>Vertebrata</taxon>
        <taxon>Euteleostomi</taxon>
        <taxon>Actinopterygii</taxon>
        <taxon>Neopterygii</taxon>
        <taxon>Teleostei</taxon>
        <taxon>Neoteleostei</taxon>
        <taxon>Acanthomorphata</taxon>
        <taxon>Eupercaria</taxon>
        <taxon>Tetraodontiformes</taxon>
        <taxon>Tetradontoidea</taxon>
        <taxon>Tetraodontidae</taxon>
        <taxon>Takifugu</taxon>
    </lineage>
</organism>
<evidence type="ECO:0000313" key="4">
    <source>
        <dbReference type="Proteomes" id="UP000516260"/>
    </source>
</evidence>
<dbReference type="AlphaFoldDB" id="A0A4Z2BEY7"/>
<evidence type="ECO:0000256" key="1">
    <source>
        <dbReference type="SAM" id="MobiDB-lite"/>
    </source>
</evidence>
<accession>A0A4Z2BEY7</accession>
<comment type="caution">
    <text evidence="3">The sequence shown here is derived from an EMBL/GenBank/DDBJ whole genome shotgun (WGS) entry which is preliminary data.</text>
</comment>
<protein>
    <submittedName>
        <fullName evidence="3">Uncharacterized protein</fullName>
    </submittedName>
</protein>
<feature type="compositionally biased region" description="Polar residues" evidence="1">
    <location>
        <begin position="104"/>
        <end position="115"/>
    </location>
</feature>
<name>A0A4Z2BEY7_9TELE</name>
<keyword evidence="2" id="KW-1133">Transmembrane helix</keyword>
<gene>
    <name evidence="3" type="ORF">fugu_002848</name>
</gene>
<dbReference type="EMBL" id="SWLE01000016">
    <property type="protein sequence ID" value="TNM90559.1"/>
    <property type="molecule type" value="Genomic_DNA"/>
</dbReference>
<keyword evidence="2" id="KW-0472">Membrane</keyword>
<sequence length="121" mass="13010">MAATAAEVTGSSWLLSSGGIIGLLTLLLLFILLTALCNDCRRHSYEVQDTEVKATPPLSCTPGRQVKLEEALGTKENPATKEIQGDEDDTVSFTPWRSHLGAPYTNQDVKSSTPLDSAHIP</sequence>
<proteinExistence type="predicted"/>
<keyword evidence="4" id="KW-1185">Reference proteome</keyword>
<keyword evidence="2" id="KW-0812">Transmembrane</keyword>
<reference evidence="3 4" key="1">
    <citation type="submission" date="2019-04" db="EMBL/GenBank/DDBJ databases">
        <title>The sequence and de novo assembly of Takifugu bimaculatus genome using PacBio and Hi-C technologies.</title>
        <authorList>
            <person name="Xu P."/>
            <person name="Liu B."/>
            <person name="Zhou Z."/>
        </authorList>
    </citation>
    <scope>NUCLEOTIDE SEQUENCE [LARGE SCALE GENOMIC DNA]</scope>
    <source>
        <strain evidence="3">TB-2018</strain>
        <tissue evidence="3">Muscle</tissue>
    </source>
</reference>
<evidence type="ECO:0000313" key="3">
    <source>
        <dbReference type="EMBL" id="TNM90559.1"/>
    </source>
</evidence>
<feature type="region of interest" description="Disordered" evidence="1">
    <location>
        <begin position="69"/>
        <end position="121"/>
    </location>
</feature>